<name>A0A0F8ZQG5_9ZZZZ</name>
<comment type="caution">
    <text evidence="1">The sequence shown here is derived from an EMBL/GenBank/DDBJ whole genome shotgun (WGS) entry which is preliminary data.</text>
</comment>
<evidence type="ECO:0000313" key="1">
    <source>
        <dbReference type="EMBL" id="KKK96112.1"/>
    </source>
</evidence>
<gene>
    <name evidence="1" type="ORF">LCGC14_2666050</name>
</gene>
<reference evidence="1" key="1">
    <citation type="journal article" date="2015" name="Nature">
        <title>Complex archaea that bridge the gap between prokaryotes and eukaryotes.</title>
        <authorList>
            <person name="Spang A."/>
            <person name="Saw J.H."/>
            <person name="Jorgensen S.L."/>
            <person name="Zaremba-Niedzwiedzka K."/>
            <person name="Martijn J."/>
            <person name="Lind A.E."/>
            <person name="van Eijk R."/>
            <person name="Schleper C."/>
            <person name="Guy L."/>
            <person name="Ettema T.J."/>
        </authorList>
    </citation>
    <scope>NUCLEOTIDE SEQUENCE</scope>
</reference>
<sequence>MAGQVTHNGIINAVQANLIANITECQAGNVHIMPFPIFRSGFTSYEVQVCPNGMTADGGIIATSVGARLRGKIFSVRLGVFSVAPLDEANIKTNALTESTIGINQLVTKVENLLQAAYLRSELETAGLTALLEPLQLQSVSAPETNPEFPETLKVDLFFGAALSRFE</sequence>
<dbReference type="EMBL" id="LAZR01046620">
    <property type="protein sequence ID" value="KKK96112.1"/>
    <property type="molecule type" value="Genomic_DNA"/>
</dbReference>
<protein>
    <submittedName>
        <fullName evidence="1">Uncharacterized protein</fullName>
    </submittedName>
</protein>
<accession>A0A0F8ZQG5</accession>
<dbReference type="AlphaFoldDB" id="A0A0F8ZQG5"/>
<organism evidence="1">
    <name type="scientific">marine sediment metagenome</name>
    <dbReference type="NCBI Taxonomy" id="412755"/>
    <lineage>
        <taxon>unclassified sequences</taxon>
        <taxon>metagenomes</taxon>
        <taxon>ecological metagenomes</taxon>
    </lineage>
</organism>
<proteinExistence type="predicted"/>